<evidence type="ECO:0000313" key="4">
    <source>
        <dbReference type="Proteomes" id="UP000270299"/>
    </source>
</evidence>
<dbReference type="AlphaFoldDB" id="A0A3L6ZMY8"/>
<comment type="subcellular location">
    <subcellularLocation>
        <location evidence="1">Virion</location>
    </subcellularLocation>
</comment>
<dbReference type="InterPro" id="IPR024455">
    <property type="entry name" value="Phage_capsid"/>
</dbReference>
<proteinExistence type="predicted"/>
<sequence>MATTAELKDRMATELKAARVIATKADSEGRDLTQSEIDRANTHLRAHADAKAELTLATSNFAKSEEIAQKLADIGLDLGMGGSHRSTQLVKASEQWGEKVRSELEKRAGEHGAKALIGGSIDIPSVVSEPVTISGRPTSLLDLIPRRPRTQTADPNGNIGNTFSYLVQTARSLNARGVPDGAEKPVSDITFEDREDRYRVYATVTDPMPKRFLDDYAQIIEILKAQLGEGLLESLESDILNGTGAPTATADPVKGILQTSGHLAQVYVASVLQTLSNARYTLTDTNVTPNAWVMNSRDLQALELMREGGTTGPLLFGSGRSDIEKVLGEYPIVTSSLISQGTALLGDFNQTELIVREDDHLDIDGSGILFTKNQVRFRHEGRYGFAVNKPSAFITVNLTP</sequence>
<evidence type="ECO:0000313" key="3">
    <source>
        <dbReference type="EMBL" id="RLP69396.1"/>
    </source>
</evidence>
<reference evidence="3 4" key="1">
    <citation type="submission" date="2018-10" db="EMBL/GenBank/DDBJ databases">
        <authorList>
            <person name="Li J."/>
        </authorList>
    </citation>
    <scope>NUCLEOTIDE SEQUENCE [LARGE SCALE GENOMIC DNA]</scope>
    <source>
        <strain evidence="3 4">CCTCC AB209002</strain>
    </source>
</reference>
<dbReference type="InterPro" id="IPR054612">
    <property type="entry name" value="Phage_capsid-like_C"/>
</dbReference>
<gene>
    <name evidence="3" type="ORF">D9V29_11790</name>
</gene>
<comment type="caution">
    <text evidence="3">The sequence shown here is derived from an EMBL/GenBank/DDBJ whole genome shotgun (WGS) entry which is preliminary data.</text>
</comment>
<dbReference type="Pfam" id="PF05065">
    <property type="entry name" value="Phage_capsid"/>
    <property type="match status" value="1"/>
</dbReference>
<dbReference type="EMBL" id="RCUV01000013">
    <property type="protein sequence ID" value="RLP69396.1"/>
    <property type="molecule type" value="Genomic_DNA"/>
</dbReference>
<feature type="domain" description="Phage capsid-like C-terminal" evidence="2">
    <location>
        <begin position="158"/>
        <end position="397"/>
    </location>
</feature>
<dbReference type="NCBIfam" id="TIGR01554">
    <property type="entry name" value="major_cap_HK97"/>
    <property type="match status" value="1"/>
</dbReference>
<dbReference type="SUPFAM" id="SSF56563">
    <property type="entry name" value="Major capsid protein gp5"/>
    <property type="match status" value="1"/>
</dbReference>
<evidence type="ECO:0000256" key="1">
    <source>
        <dbReference type="ARBA" id="ARBA00004328"/>
    </source>
</evidence>
<protein>
    <submittedName>
        <fullName evidence="3">Phage major capsid protein</fullName>
    </submittedName>
</protein>
<dbReference type="RefSeq" id="WP_121673527.1">
    <property type="nucleotide sequence ID" value="NZ_BMXM01000009.1"/>
</dbReference>
<dbReference type="Gene3D" id="3.30.2400.10">
    <property type="entry name" value="Major capsid protein gp5"/>
    <property type="match status" value="1"/>
</dbReference>
<keyword evidence="4" id="KW-1185">Reference proteome</keyword>
<dbReference type="OrthoDB" id="8444243at2"/>
<dbReference type="Proteomes" id="UP000270299">
    <property type="component" value="Unassembled WGS sequence"/>
</dbReference>
<organism evidence="3 4">
    <name type="scientific">Mycetocola manganoxydans</name>
    <dbReference type="NCBI Taxonomy" id="699879"/>
    <lineage>
        <taxon>Bacteria</taxon>
        <taxon>Bacillati</taxon>
        <taxon>Actinomycetota</taxon>
        <taxon>Actinomycetes</taxon>
        <taxon>Micrococcales</taxon>
        <taxon>Microbacteriaceae</taxon>
        <taxon>Mycetocola</taxon>
    </lineage>
</organism>
<accession>A0A3L6ZMY8</accession>
<name>A0A3L6ZMY8_9MICO</name>
<evidence type="ECO:0000259" key="2">
    <source>
        <dbReference type="Pfam" id="PF05065"/>
    </source>
</evidence>
<dbReference type="Gene3D" id="3.30.2320.10">
    <property type="entry name" value="hypothetical protein PF0899 domain"/>
    <property type="match status" value="1"/>
</dbReference>